<evidence type="ECO:0000313" key="1">
    <source>
        <dbReference type="EMBL" id="PKR82851.1"/>
    </source>
</evidence>
<evidence type="ECO:0000313" key="2">
    <source>
        <dbReference type="Proteomes" id="UP000233440"/>
    </source>
</evidence>
<reference evidence="1 2" key="1">
    <citation type="submission" date="2017-11" db="EMBL/GenBank/DDBJ databases">
        <title>Bacillus camelliae sp. nov., isolated from pu'er tea.</title>
        <authorList>
            <person name="Niu L."/>
        </authorList>
    </citation>
    <scope>NUCLEOTIDE SEQUENCE [LARGE SCALE GENOMIC DNA]</scope>
    <source>
        <strain evidence="1 2">7578-1</strain>
    </source>
</reference>
<dbReference type="AlphaFoldDB" id="A0A2N3LE16"/>
<sequence>MKNYSNYHSNNINDKMMHDGLLLLQNSLDGFEGYEGILNNTKNTKVLFYDKYDAQSTTKKIIGYVEDIELGNLFKINNENWLITTYPEDNKVYRKAEVQLCNSTFPIEANKNKVLIGYDNFGKPVYKEEIEYDYVPCIVQSKLYMTTLNQPINLPNDALLITLPYNEMTKKIIENYPFIYHDRNYKVIDIDFSGVVIDKGIINVTVNRVVSKT</sequence>
<keyword evidence="2" id="KW-1185">Reference proteome</keyword>
<proteinExistence type="predicted"/>
<name>A0A2N3LE16_9BACI</name>
<dbReference type="RefSeq" id="WP_101356339.1">
    <property type="nucleotide sequence ID" value="NZ_PIQO01000026.1"/>
</dbReference>
<comment type="caution">
    <text evidence="1">The sequence shown here is derived from an EMBL/GenBank/DDBJ whole genome shotgun (WGS) entry which is preliminary data.</text>
</comment>
<protein>
    <submittedName>
        <fullName evidence="1">Uncharacterized protein</fullName>
    </submittedName>
</protein>
<accession>A0A2N3LE16</accession>
<dbReference type="OrthoDB" id="2892415at2"/>
<organism evidence="1 2">
    <name type="scientific">Heyndrickxia camelliae</name>
    <dbReference type="NCBI Taxonomy" id="1707093"/>
    <lineage>
        <taxon>Bacteria</taxon>
        <taxon>Bacillati</taxon>
        <taxon>Bacillota</taxon>
        <taxon>Bacilli</taxon>
        <taxon>Bacillales</taxon>
        <taxon>Bacillaceae</taxon>
        <taxon>Heyndrickxia</taxon>
    </lineage>
</organism>
<gene>
    <name evidence="1" type="ORF">CWO92_21920</name>
</gene>
<dbReference type="EMBL" id="PIQO01000026">
    <property type="protein sequence ID" value="PKR82851.1"/>
    <property type="molecule type" value="Genomic_DNA"/>
</dbReference>
<dbReference type="Proteomes" id="UP000233440">
    <property type="component" value="Unassembled WGS sequence"/>
</dbReference>